<dbReference type="RefSeq" id="WP_191667830.1">
    <property type="nucleotide sequence ID" value="NZ_QORN01000012.1"/>
</dbReference>
<reference evidence="7 8" key="1">
    <citation type="submission" date="2018-07" db="EMBL/GenBank/DDBJ databases">
        <title>Phylogenomic Insights into understanding Host Adaptation of Lactobacillus reuteri by a novel species, Lactobacillus spp. M31.</title>
        <authorList>
            <person name="Sharma S."/>
            <person name="Patil P."/>
            <person name="Korpole S."/>
            <person name="Patil P.B."/>
        </authorList>
    </citation>
    <scope>NUCLEOTIDE SEQUENCE [LARGE SCALE GENOMIC DNA]</scope>
    <source>
        <strain evidence="7 8">M31</strain>
    </source>
</reference>
<name>A0ABR8P680_9LACO</name>
<keyword evidence="4 5" id="KW-0472">Membrane</keyword>
<dbReference type="PANTHER" id="PTHR43229">
    <property type="entry name" value="NODULATION PROTEIN J"/>
    <property type="match status" value="1"/>
</dbReference>
<dbReference type="PANTHER" id="PTHR43229:SF2">
    <property type="entry name" value="NODULATION PROTEIN J"/>
    <property type="match status" value="1"/>
</dbReference>
<comment type="subcellular location">
    <subcellularLocation>
        <location evidence="1">Membrane</location>
        <topology evidence="1">Multi-pass membrane protein</topology>
    </subcellularLocation>
</comment>
<feature type="transmembrane region" description="Helical" evidence="5">
    <location>
        <begin position="128"/>
        <end position="150"/>
    </location>
</feature>
<keyword evidence="8" id="KW-1185">Reference proteome</keyword>
<keyword evidence="3 5" id="KW-1133">Transmembrane helix</keyword>
<proteinExistence type="predicted"/>
<feature type="transmembrane region" description="Helical" evidence="5">
    <location>
        <begin position="16"/>
        <end position="36"/>
    </location>
</feature>
<gene>
    <name evidence="7" type="ORF">DTK66_03775</name>
</gene>
<dbReference type="Proteomes" id="UP000704341">
    <property type="component" value="Unassembled WGS sequence"/>
</dbReference>
<evidence type="ECO:0000259" key="6">
    <source>
        <dbReference type="Pfam" id="PF01061"/>
    </source>
</evidence>
<feature type="transmembrane region" description="Helical" evidence="5">
    <location>
        <begin position="95"/>
        <end position="122"/>
    </location>
</feature>
<evidence type="ECO:0000313" key="8">
    <source>
        <dbReference type="Proteomes" id="UP000704341"/>
    </source>
</evidence>
<feature type="domain" description="ABC-2 type transporter transmembrane" evidence="6">
    <location>
        <begin position="8"/>
        <end position="208"/>
    </location>
</feature>
<organism evidence="7 8">
    <name type="scientific">Limosilactobacillus walteri</name>
    <dbReference type="NCBI Taxonomy" id="2268022"/>
    <lineage>
        <taxon>Bacteria</taxon>
        <taxon>Bacillati</taxon>
        <taxon>Bacillota</taxon>
        <taxon>Bacilli</taxon>
        <taxon>Lactobacillales</taxon>
        <taxon>Lactobacillaceae</taxon>
        <taxon>Limosilactobacillus</taxon>
    </lineage>
</organism>
<feature type="transmembrane region" description="Helical" evidence="5">
    <location>
        <begin position="162"/>
        <end position="184"/>
    </location>
</feature>
<evidence type="ECO:0000313" key="7">
    <source>
        <dbReference type="EMBL" id="MBD5806240.1"/>
    </source>
</evidence>
<keyword evidence="2 5" id="KW-0812">Transmembrane</keyword>
<sequence length="244" mass="28551">MEKIFLSIKLQLREPISIFFTLVFPLVMMCVMVLSYKNFSLGTDGYHFIDKYVLISVGIGLIPLTVISFPISFATKMKNNLYMRLKYFGVNIITYTFADIVSYVVLSLTSILLNICVAKIFFNANVPNFLYLLFYIMQCEYCTITFLVFGAMMSLIITNPRVILPMGMTLLFTFYLLSGVFIQYTELPLKIRKIGKYIPWKYLMNNFYNIWTEKDLIVTQFIQINTLWLIILIIIVIILYKEKM</sequence>
<dbReference type="Pfam" id="PF01061">
    <property type="entry name" value="ABC2_membrane"/>
    <property type="match status" value="1"/>
</dbReference>
<accession>A0ABR8P680</accession>
<comment type="caution">
    <text evidence="7">The sequence shown here is derived from an EMBL/GenBank/DDBJ whole genome shotgun (WGS) entry which is preliminary data.</text>
</comment>
<dbReference type="InterPro" id="IPR013525">
    <property type="entry name" value="ABC2_TM"/>
</dbReference>
<evidence type="ECO:0000256" key="5">
    <source>
        <dbReference type="SAM" id="Phobius"/>
    </source>
</evidence>
<evidence type="ECO:0000256" key="1">
    <source>
        <dbReference type="ARBA" id="ARBA00004141"/>
    </source>
</evidence>
<dbReference type="InterPro" id="IPR051784">
    <property type="entry name" value="Nod_factor_ABC_transporter"/>
</dbReference>
<protein>
    <submittedName>
        <fullName evidence="7">ABC transporter permease</fullName>
    </submittedName>
</protein>
<dbReference type="EMBL" id="QORN01000012">
    <property type="protein sequence ID" value="MBD5806240.1"/>
    <property type="molecule type" value="Genomic_DNA"/>
</dbReference>
<evidence type="ECO:0000256" key="2">
    <source>
        <dbReference type="ARBA" id="ARBA00022692"/>
    </source>
</evidence>
<feature type="transmembrane region" description="Helical" evidence="5">
    <location>
        <begin position="221"/>
        <end position="240"/>
    </location>
</feature>
<evidence type="ECO:0000256" key="3">
    <source>
        <dbReference type="ARBA" id="ARBA00022989"/>
    </source>
</evidence>
<evidence type="ECO:0000256" key="4">
    <source>
        <dbReference type="ARBA" id="ARBA00023136"/>
    </source>
</evidence>
<feature type="transmembrane region" description="Helical" evidence="5">
    <location>
        <begin position="52"/>
        <end position="74"/>
    </location>
</feature>